<dbReference type="SUPFAM" id="SSF53187">
    <property type="entry name" value="Zn-dependent exopeptidases"/>
    <property type="match status" value="1"/>
</dbReference>
<dbReference type="SUPFAM" id="SSF52025">
    <property type="entry name" value="PA domain"/>
    <property type="match status" value="1"/>
</dbReference>
<evidence type="ECO:0000313" key="8">
    <source>
        <dbReference type="Proteomes" id="UP001392437"/>
    </source>
</evidence>
<dbReference type="Pfam" id="PF02225">
    <property type="entry name" value="PA"/>
    <property type="match status" value="1"/>
</dbReference>
<keyword evidence="7" id="KW-0121">Carboxypeptidase</keyword>
<dbReference type="Proteomes" id="UP001392437">
    <property type="component" value="Unassembled WGS sequence"/>
</dbReference>
<keyword evidence="7" id="KW-0645">Protease</keyword>
<feature type="compositionally biased region" description="Polar residues" evidence="2">
    <location>
        <begin position="48"/>
        <end position="58"/>
    </location>
</feature>
<gene>
    <name evidence="7" type="ORF">PG999_013145</name>
</gene>
<feature type="region of interest" description="Disordered" evidence="2">
    <location>
        <begin position="1"/>
        <end position="92"/>
    </location>
</feature>
<dbReference type="PANTHER" id="PTHR10404:SF71">
    <property type="entry name" value="CARBOXYPEPTIDASE TRE2, PUTATIVE (AFU_ORTHOLOGUE AFUA_3G10650)-RELATED"/>
    <property type="match status" value="1"/>
</dbReference>
<dbReference type="FunFam" id="3.50.30.30:FF:000029">
    <property type="entry name" value="Glutamate carboxypeptidase Tre2, putative"/>
    <property type="match status" value="1"/>
</dbReference>
<comment type="similarity">
    <text evidence="1">Belongs to the peptidase M28 family. M28B subfamily.</text>
</comment>
<dbReference type="InterPro" id="IPR007365">
    <property type="entry name" value="TFR-like_dimer_dom"/>
</dbReference>
<accession>A0AAW0QJX1</accession>
<dbReference type="PANTHER" id="PTHR10404">
    <property type="entry name" value="N-ACETYLATED-ALPHA-LINKED ACIDIC DIPEPTIDASE"/>
    <property type="match status" value="1"/>
</dbReference>
<organism evidence="7 8">
    <name type="scientific">Apiospora kogelbergensis</name>
    <dbReference type="NCBI Taxonomy" id="1337665"/>
    <lineage>
        <taxon>Eukaryota</taxon>
        <taxon>Fungi</taxon>
        <taxon>Dikarya</taxon>
        <taxon>Ascomycota</taxon>
        <taxon>Pezizomycotina</taxon>
        <taxon>Sordariomycetes</taxon>
        <taxon>Xylariomycetidae</taxon>
        <taxon>Amphisphaeriales</taxon>
        <taxon>Apiosporaceae</taxon>
        <taxon>Apiospora</taxon>
    </lineage>
</organism>
<evidence type="ECO:0000313" key="7">
    <source>
        <dbReference type="EMBL" id="KAK8097201.1"/>
    </source>
</evidence>
<dbReference type="SUPFAM" id="SSF47672">
    <property type="entry name" value="Transferrin receptor-like dimerisation domain"/>
    <property type="match status" value="1"/>
</dbReference>
<dbReference type="InterPro" id="IPR007484">
    <property type="entry name" value="Peptidase_M28"/>
</dbReference>
<keyword evidence="3" id="KW-1133">Transmembrane helix</keyword>
<dbReference type="InterPro" id="IPR046450">
    <property type="entry name" value="PA_dom_sf"/>
</dbReference>
<dbReference type="InterPro" id="IPR003137">
    <property type="entry name" value="PA_domain"/>
</dbReference>
<dbReference type="InterPro" id="IPR039373">
    <property type="entry name" value="Peptidase_M28B"/>
</dbReference>
<keyword evidence="3" id="KW-0472">Membrane</keyword>
<dbReference type="CDD" id="cd08022">
    <property type="entry name" value="M28_PSMA_like"/>
    <property type="match status" value="1"/>
</dbReference>
<protein>
    <submittedName>
        <fullName evidence="7">Glutamate carboxypeptidase</fullName>
    </submittedName>
</protein>
<dbReference type="InterPro" id="IPR036757">
    <property type="entry name" value="TFR-like_dimer_dom_sf"/>
</dbReference>
<dbReference type="Gene3D" id="3.40.630.10">
    <property type="entry name" value="Zn peptidases"/>
    <property type="match status" value="1"/>
</dbReference>
<dbReference type="GO" id="GO:0004180">
    <property type="term" value="F:carboxypeptidase activity"/>
    <property type="evidence" value="ECO:0007669"/>
    <property type="project" value="UniProtKB-KW"/>
</dbReference>
<dbReference type="Gene3D" id="3.50.30.30">
    <property type="match status" value="1"/>
</dbReference>
<dbReference type="CDD" id="cd02121">
    <property type="entry name" value="PA_GCPII_like"/>
    <property type="match status" value="1"/>
</dbReference>
<dbReference type="Pfam" id="PF04389">
    <property type="entry name" value="Peptidase_M28"/>
    <property type="match status" value="1"/>
</dbReference>
<keyword evidence="8" id="KW-1185">Reference proteome</keyword>
<dbReference type="Gene3D" id="1.20.930.40">
    <property type="entry name" value="Transferrin receptor-like, dimerisation domain"/>
    <property type="match status" value="1"/>
</dbReference>
<sequence>MPSDDKSHYTPAPPIPTYDEAVHSSTSNNDWQPPPRSPADFRPDAETEAQSLLTSSAGQRPRVPAGYRPPHVETDDEESNWSLESDDDDDAPEDAQMRREMQELEVEDPLNGSSASSNSSLWRKRINFSLPQWKWRWRLPRLTVRLPRQTDGITESRSESGTEETSSNVRRWRLPKIGMDSAAVLILIGRLLALFLVMGFLYLIFMSDLFANFSRRVGGKMFDPESVRAHVQVAISTGRMRDTLEHFTRYAHIAGTEGDYALAMDVHNAFVKSGLEDVRSEEYYVYLNYPKPDGRAVQIMDEDGKKAKWSAKLEEDDTHGATAGRQTLAFHGHSKSGDVRGPLIYANYGSREDFQKLKDKGIETKGAIALVRYYGTQGDRALKIKAAELAGFAGCIIYSDPADDGFVKGETAPEGRFMPKDGVQRGGVSLMSWVVGDVLTPGWASTKGQPRMTPTQTKGLVQIPSLPLAWRDAQVLLQHIQGFGEPCADDWRGGVPDVEWWSGNASSPIVRLKNEQDENEQQPIWNIYGKIIGIEQNDKSIIIGSHRDAWGFGATDPGSGQTVFLEVARVFGDLLARGWRPLRTIEFMSWDAEEYNLIGSTEYVENNLDALRADAFAYVNLDTAVTGADFAAAGSPMFKAVLPKVLERVYDTKRNASLRMLWEERRAHLEGLGAGSDYVAFQDIAGTSSLDLRFEGDRFPYHSSYDNFDWMTRVGDPDLMYHGLLGQVLSLLILELADKPVLPFDVGAYARAMGRYLSDLWKWCEVKGVKLDFTPIKKAIDEVENAVMQAQLWAIKWEEDVTSANGWEPAALGRLRTAYNSRMADFETALLDLEYGGGIPNRTQFVHTIFGPQLWSGYDEAYFPAIRDAVESGDLELAQNITDKTGKIISEAAKVLIREKSD</sequence>
<keyword evidence="3" id="KW-0812">Transmembrane</keyword>
<feature type="compositionally biased region" description="Acidic residues" evidence="2">
    <location>
        <begin position="74"/>
        <end position="92"/>
    </location>
</feature>
<evidence type="ECO:0000256" key="2">
    <source>
        <dbReference type="SAM" id="MobiDB-lite"/>
    </source>
</evidence>
<proteinExistence type="inferred from homology"/>
<comment type="caution">
    <text evidence="7">The sequence shown here is derived from an EMBL/GenBank/DDBJ whole genome shotgun (WGS) entry which is preliminary data.</text>
</comment>
<feature type="domain" description="Peptidase M28" evidence="6">
    <location>
        <begin position="526"/>
        <end position="709"/>
    </location>
</feature>
<evidence type="ECO:0000256" key="3">
    <source>
        <dbReference type="SAM" id="Phobius"/>
    </source>
</evidence>
<dbReference type="Pfam" id="PF04253">
    <property type="entry name" value="TFR_dimer"/>
    <property type="match status" value="1"/>
</dbReference>
<dbReference type="AlphaFoldDB" id="A0AAW0QJX1"/>
<evidence type="ECO:0000256" key="1">
    <source>
        <dbReference type="ARBA" id="ARBA00005634"/>
    </source>
</evidence>
<name>A0AAW0QJX1_9PEZI</name>
<feature type="transmembrane region" description="Helical" evidence="3">
    <location>
        <begin position="182"/>
        <end position="205"/>
    </location>
</feature>
<dbReference type="FunFam" id="3.40.630.10:FF:000101">
    <property type="entry name" value="N-acetylated alpha-linked acidic dipeptidase like 1"/>
    <property type="match status" value="1"/>
</dbReference>
<feature type="domain" description="PA" evidence="4">
    <location>
        <begin position="339"/>
        <end position="423"/>
    </location>
</feature>
<dbReference type="EMBL" id="JAQQWP010000010">
    <property type="protein sequence ID" value="KAK8097201.1"/>
    <property type="molecule type" value="Genomic_DNA"/>
</dbReference>
<evidence type="ECO:0000259" key="5">
    <source>
        <dbReference type="Pfam" id="PF04253"/>
    </source>
</evidence>
<evidence type="ECO:0000259" key="6">
    <source>
        <dbReference type="Pfam" id="PF04389"/>
    </source>
</evidence>
<evidence type="ECO:0000259" key="4">
    <source>
        <dbReference type="Pfam" id="PF02225"/>
    </source>
</evidence>
<feature type="domain" description="Transferrin receptor-like dimerisation" evidence="5">
    <location>
        <begin position="771"/>
        <end position="896"/>
    </location>
</feature>
<reference evidence="7 8" key="1">
    <citation type="submission" date="2023-01" db="EMBL/GenBank/DDBJ databases">
        <title>Analysis of 21 Apiospora genomes using comparative genomics revels a genus with tremendous synthesis potential of carbohydrate active enzymes and secondary metabolites.</title>
        <authorList>
            <person name="Sorensen T."/>
        </authorList>
    </citation>
    <scope>NUCLEOTIDE SEQUENCE [LARGE SCALE GENOMIC DNA]</scope>
    <source>
        <strain evidence="7 8">CBS 117206</strain>
    </source>
</reference>
<keyword evidence="7" id="KW-0378">Hydrolase</keyword>